<evidence type="ECO:0008006" key="4">
    <source>
        <dbReference type="Google" id="ProtNLM"/>
    </source>
</evidence>
<feature type="compositionally biased region" description="Low complexity" evidence="1">
    <location>
        <begin position="9"/>
        <end position="31"/>
    </location>
</feature>
<sequence length="464" mass="50716">ASEPSLFYTTSPLTELSNPSTSSSPTGPPATFKLSHLITPPTSTTSQQIPRPRPAIPMPSADVTPFSGRRDSTNMLTADWVRAVRQMVADRQYATTDEQIRAVNYHLKPDSPAEDHMLGLAATSPARASLDAYLGELATTFPGLKPIRRTAASYEAELLKTRITVAELAAETVKRGEVEVYVQEDFANQVEDLAMQAKVKGTLAGYPLWKENQPSIIVKALTPDPTSWAGVAAQIRAIANSDIHELAEGYRAAANTLREQQLLKANVNDLTRSFSAFRLSPTSHATAAVASKPAHVPPATSRPPNVTQQDRPRQAQFERDYTPTTEEVAQIRAAREKCISLAQPDTPQGRATYNQQRAAWATQHDAARLAGNQHLWETGYPLAPGTQAPCSRECWKCGYPRHGGGECTAPFVPSDERRFRYLCHTWLGQTRAGPAPVPVNVVDWTSIGTPTEEDLRDFQAGLTQ</sequence>
<feature type="region of interest" description="Disordered" evidence="1">
    <location>
        <begin position="1"/>
        <end position="69"/>
    </location>
</feature>
<gene>
    <name evidence="2" type="ORF">MYCIT1_LOCUS2908</name>
</gene>
<evidence type="ECO:0000256" key="1">
    <source>
        <dbReference type="SAM" id="MobiDB-lite"/>
    </source>
</evidence>
<proteinExistence type="predicted"/>
<comment type="caution">
    <text evidence="2">The sequence shown here is derived from an EMBL/GenBank/DDBJ whole genome shotgun (WGS) entry which is preliminary data.</text>
</comment>
<accession>A0AAD2GUB5</accession>
<reference evidence="2" key="1">
    <citation type="submission" date="2023-11" db="EMBL/GenBank/DDBJ databases">
        <authorList>
            <person name="De Vega J J."/>
            <person name="De Vega J J."/>
        </authorList>
    </citation>
    <scope>NUCLEOTIDE SEQUENCE</scope>
</reference>
<keyword evidence="3" id="KW-1185">Reference proteome</keyword>
<evidence type="ECO:0000313" key="3">
    <source>
        <dbReference type="Proteomes" id="UP001295794"/>
    </source>
</evidence>
<evidence type="ECO:0000313" key="2">
    <source>
        <dbReference type="EMBL" id="CAK5263452.1"/>
    </source>
</evidence>
<feature type="region of interest" description="Disordered" evidence="1">
    <location>
        <begin position="286"/>
        <end position="321"/>
    </location>
</feature>
<dbReference type="Proteomes" id="UP001295794">
    <property type="component" value="Unassembled WGS sequence"/>
</dbReference>
<name>A0AAD2GUB5_9AGAR</name>
<dbReference type="EMBL" id="CAVNYO010000040">
    <property type="protein sequence ID" value="CAK5263452.1"/>
    <property type="molecule type" value="Genomic_DNA"/>
</dbReference>
<feature type="compositionally biased region" description="Low complexity" evidence="1">
    <location>
        <begin position="38"/>
        <end position="50"/>
    </location>
</feature>
<feature type="non-terminal residue" evidence="2">
    <location>
        <position position="1"/>
    </location>
</feature>
<protein>
    <recommendedName>
        <fullName evidence="4">CCHC-type domain-containing protein</fullName>
    </recommendedName>
</protein>
<organism evidence="2 3">
    <name type="scientific">Mycena citricolor</name>
    <dbReference type="NCBI Taxonomy" id="2018698"/>
    <lineage>
        <taxon>Eukaryota</taxon>
        <taxon>Fungi</taxon>
        <taxon>Dikarya</taxon>
        <taxon>Basidiomycota</taxon>
        <taxon>Agaricomycotina</taxon>
        <taxon>Agaricomycetes</taxon>
        <taxon>Agaricomycetidae</taxon>
        <taxon>Agaricales</taxon>
        <taxon>Marasmiineae</taxon>
        <taxon>Mycenaceae</taxon>
        <taxon>Mycena</taxon>
    </lineage>
</organism>
<feature type="compositionally biased region" description="Basic and acidic residues" evidence="1">
    <location>
        <begin position="310"/>
        <end position="321"/>
    </location>
</feature>
<dbReference type="AlphaFoldDB" id="A0AAD2GUB5"/>